<evidence type="ECO:0000313" key="5">
    <source>
        <dbReference type="Proteomes" id="UP000076004"/>
    </source>
</evidence>
<dbReference type="VEuPathDB" id="PlasmoDB:PGABG01_1111900"/>
<dbReference type="RefSeq" id="XP_018641064.1">
    <property type="nucleotide sequence ID" value="XM_018786269.1"/>
</dbReference>
<dbReference type="KEGG" id="pgab:PGSY75_1114900"/>
<dbReference type="Pfam" id="PF00630">
    <property type="entry name" value="Filamin"/>
    <property type="match status" value="1"/>
</dbReference>
<feature type="compositionally biased region" description="Basic and acidic residues" evidence="3">
    <location>
        <begin position="2279"/>
        <end position="2290"/>
    </location>
</feature>
<dbReference type="Gene3D" id="2.60.40.10">
    <property type="entry name" value="Immunoglobulins"/>
    <property type="match status" value="1"/>
</dbReference>
<feature type="region of interest" description="Disordered" evidence="3">
    <location>
        <begin position="2279"/>
        <end position="2298"/>
    </location>
</feature>
<organism evidence="4 5">
    <name type="scientific">Plasmodium gaboni</name>
    <dbReference type="NCBI Taxonomy" id="647221"/>
    <lineage>
        <taxon>Eukaryota</taxon>
        <taxon>Sar</taxon>
        <taxon>Alveolata</taxon>
        <taxon>Apicomplexa</taxon>
        <taxon>Aconoidasida</taxon>
        <taxon>Haemosporida</taxon>
        <taxon>Plasmodiidae</taxon>
        <taxon>Plasmodium</taxon>
        <taxon>Plasmodium (Laverania)</taxon>
    </lineage>
</organism>
<feature type="compositionally biased region" description="Low complexity" evidence="3">
    <location>
        <begin position="74"/>
        <end position="107"/>
    </location>
</feature>
<evidence type="ECO:0000313" key="4">
    <source>
        <dbReference type="EMBL" id="KYN98787.1"/>
    </source>
</evidence>
<dbReference type="Proteomes" id="UP000076004">
    <property type="component" value="Unassembled WGS sequence"/>
</dbReference>
<feature type="compositionally biased region" description="Basic and acidic residues" evidence="3">
    <location>
        <begin position="62"/>
        <end position="73"/>
    </location>
</feature>
<dbReference type="VEuPathDB" id="PlasmoDB:PGSY75_1114900"/>
<keyword evidence="2" id="KW-0175">Coiled coil</keyword>
<reference evidence="4 5" key="1">
    <citation type="journal article" date="2016" name="Nat. Commun.">
        <title>Genomes of cryptic chimpanzee Plasmodium species reveal key evolutionary events leading to human malaria.</title>
        <authorList>
            <person name="Sundararaman S.A."/>
            <person name="Plenderleith L.J."/>
            <person name="Liu W."/>
            <person name="Loy D.E."/>
            <person name="Learn G.H."/>
            <person name="Li Y."/>
            <person name="Shaw K.S."/>
            <person name="Ayouba A."/>
            <person name="Peeters M."/>
            <person name="Speede S."/>
            <person name="Shaw G.M."/>
            <person name="Bushman F.D."/>
            <person name="Brisson D."/>
            <person name="Rayner J.C."/>
            <person name="Sharp P.M."/>
            <person name="Hahn B.H."/>
        </authorList>
    </citation>
    <scope>NUCLEOTIDE SEQUENCE [LARGE SCALE GENOMIC DNA]</scope>
    <source>
        <strain evidence="4 5">SY75</strain>
    </source>
</reference>
<feature type="region of interest" description="Disordered" evidence="3">
    <location>
        <begin position="40"/>
        <end position="107"/>
    </location>
</feature>
<evidence type="ECO:0000256" key="2">
    <source>
        <dbReference type="SAM" id="Coils"/>
    </source>
</evidence>
<accession>A0A151LIR9</accession>
<dbReference type="GeneID" id="29776867"/>
<dbReference type="InterPro" id="IPR014756">
    <property type="entry name" value="Ig_E-set"/>
</dbReference>
<evidence type="ECO:0000256" key="3">
    <source>
        <dbReference type="SAM" id="MobiDB-lite"/>
    </source>
</evidence>
<dbReference type="EMBL" id="LVLB01000012">
    <property type="protein sequence ID" value="KYN98787.1"/>
    <property type="molecule type" value="Genomic_DNA"/>
</dbReference>
<feature type="region of interest" description="Disordered" evidence="3">
    <location>
        <begin position="1929"/>
        <end position="1950"/>
    </location>
</feature>
<feature type="repeat" description="Filamin" evidence="1">
    <location>
        <begin position="1113"/>
        <end position="1154"/>
    </location>
</feature>
<feature type="region of interest" description="Disordered" evidence="3">
    <location>
        <begin position="1271"/>
        <end position="1293"/>
    </location>
</feature>
<gene>
    <name evidence="4" type="ORF">PGSY75_1114900</name>
</gene>
<dbReference type="InterPro" id="IPR013783">
    <property type="entry name" value="Ig-like_fold"/>
</dbReference>
<feature type="coiled-coil region" evidence="2">
    <location>
        <begin position="1799"/>
        <end position="1872"/>
    </location>
</feature>
<proteinExistence type="predicted"/>
<sequence>MTTFRRNNQKYHDEEELNCDENKSKDKLFHEINKLLYSSSSEKMTRKPKPKIVVSNGGSIRQSDKIKNEKKDNINNNNNNNSISSSDDVYDKNISSNNISDKNESSNNIYDKNICNNNIYDKDIHEYNMLYDNIYTYNSTSNKSDYSQNKSDIFQLEQILLESNYDSSLKNNSVNSCSLSLTSFSSRNTSSKLDEYDNIIKIFIENITLDNISYNENTYNNIFCISYFIYEDPLEIFSFFQGINWLPELKNRCTSICYLEKLDKKSIEKNNYYQPESYSYYININQYVNLKNRKNEYLYIYDDGIIYVFVSIVGVNMSEFEKYYYDNFIQCDNNIYYDHDKKENEHSLYFNNNITNNNLSDKSHDIYSNGQKKKKKRFIHKKKYKNFLNILGTCIIPIKVNDTTYEHTNKINNSTMYNIYQHDVIRSILNNYYDSLKIKRKINIYDLINNHKHILSPIGKINISIKIKNKLYYMSNMDTCNYLMDIQHDEKEKKKNLLDRTNHMNKIIDEILNYVKIYKGNNKKNNKQDDTQIKHIKNKILSKFILFYNEKGNINFDDYLMKSFSYIESNIDKIFNCDDEKKVLKKMKKRILNILQLYKRKEPKKNKQKNKDNNDNNYYKYSYNNSCNYHRADISKEIICTHIILFVDYISNIKIPWKLLSHFKNDNTFFIVVYWKEEDDEEEDNMTNIISRQSRVIYLNNNNNNNKDNNNYYYNHCNSVEVDYNSCVLEKYQTNNIITEQYNYNINNLKEEEKNKMIKVKLNFNSCIILPYNHYNISSDINLILYHNNYPFLEFKKPLCILNNYNITYNAQDKFIMNLKINQNYYHSNNKSNINKLNIDDSFVQLSLCKHPKHSTFFSSINYKSYYKNKTKCSIQDTNYYNAHYSPPLFNKNGHVFIFCDDYYINHEKYNENKKYSCLYPNDDIIRNVIFNKESFFIPICQGNSYIEKKDKVTNTYLKQKQKIDTYMIKDQHIEKQEEDQEKKKKNSLSCILKANILYSVVAKGDGLKGGKVNEWISLYVHTINKEGDNIYYGKHINIRMKIEPIGYLKSYYSFSYSNISKEIKDNNNNNNITLTQFNESNVIKNEYNNISLISSPMCFHSFNNIQEMINYKVEDLQNGIYKILYKVNKIGKKKLYIYCDGISVSSSPFEINISPSSPCCKLSKVVGKGVTRCISIPYLYDIKKESFFINHVGNTDAKINGKNDDLYNMKEMHNVDYMKEMHKMDDVKEMDNMDDVKEMDNMDDVKEMHKMDDVKEMDIMDDVKEMHSVNDKEESNNMVDKKDSSNNGDNSHIISIQKNDDCLKINNRNNNNNNNNVDICFDKNPVCTTSESNKKNANMKYIYGEENNHIFKSPKYYDEINGNIIKLNDKNEKTFEEFLKNMVQVVNTFDIILYDKNGERICIGNDNIKVIGNKGAYIKNVIDNNNGTYTVQYCCCVKKDDIKKIRNINKEKLIGFYDEFLFHKNKYYDNVIINEFKKRFFNVFINCEIKVYINEEEMYGSPFFPIIINMHDILNIYNLYDQYTYSGMLLKNFEYLLTFNNYQACIQNLYEFYETFVDTQDDLIDNKSGQRKKESILSLLQMKNDEKINMDKKNYTNLFFNIPLNIYEMNSKYMMYDVDRYMENYENEEERKKKTPIFCNNNNNNNNIMMMNSSWSNYKINDKQSIHNDNYTYNICKDDSYDSFSINNYNVKNENLSLNEWLYLYSCKEHVTQSNKKYDNSIILAYSLCNIILHHLIYLKKYKYYINCKQYENDLLQNNILIQFKKLLQEEYNKMFAYQTNNIITYCKKIGNIKFNNLEELIKVYKNIAFELRKLKKNDLADEFDKCCENMCEELYLKNIESNLNRKEKLLNEYEEIINEKINKIEHIKNNELKKYENNYTIDMNQIHKLCSVPKNKEVQTCDDLSYQKKNEKLSSLIELRNKEKVKNINDEKDDKHKTDDSIKEDDPKRNQIQKEQIFHIVREYWKNSSTYDIFSTIKNTLKNCPRLKICLEETFNYYSCSIKTNNKMKDIQMRKIHEIKIVENLDNLKKIELQEDNFLSNHDINNSYLTYNAYISLILDMKCNSYLIKDVDNVLWLFEKFSIEHNSFKNIYRPYGLLRIMPKYLFIPFMRELAYLNLLYIISEYVIKNQQDIKTYLTINHPSRLSSFHHFITYHFIPFYEQLSENQNFDNFKQQLIEINEDDDKTELEDHQKQLNDKQINMKNKNNINKHINDIIPLNNIYNTKNNNNNNQLSLSDIENYFNNELPLIVKHKNFSKTFPLLFDFYSNMSMNINEKKIKSGTSQDEKTNTTLTDNQYDNSNNSNKYITTTIFIKFLREFGIIPHFFNNDMCLSFLNTLIKNNKHNKLYYEDFSKAIILSICECVKKNILTQYNMLTSNNQFKNKLQIGKILNHNYISYEVKELIYLFGFSDLHIVKSKINIQKE</sequence>
<dbReference type="InterPro" id="IPR017868">
    <property type="entry name" value="Filamin/ABP280_repeat-like"/>
</dbReference>
<name>A0A151LIR9_9APIC</name>
<feature type="compositionally biased region" description="Basic and acidic residues" evidence="3">
    <location>
        <begin position="1271"/>
        <end position="1285"/>
    </location>
</feature>
<evidence type="ECO:0000256" key="1">
    <source>
        <dbReference type="PROSITE-ProRule" id="PRU00087"/>
    </source>
</evidence>
<dbReference type="SUPFAM" id="SSF81296">
    <property type="entry name" value="E set domains"/>
    <property type="match status" value="2"/>
</dbReference>
<protein>
    <submittedName>
        <fullName evidence="4">Uncharacterized protein</fullName>
    </submittedName>
</protein>
<dbReference type="PROSITE" id="PS50194">
    <property type="entry name" value="FILAMIN_REPEAT"/>
    <property type="match status" value="1"/>
</dbReference>
<comment type="caution">
    <text evidence="4">The sequence shown here is derived from an EMBL/GenBank/DDBJ whole genome shotgun (WGS) entry which is preliminary data.</text>
</comment>